<comment type="caution">
    <text evidence="3">The sequence shown here is derived from an EMBL/GenBank/DDBJ whole genome shotgun (WGS) entry which is preliminary data.</text>
</comment>
<gene>
    <name evidence="3" type="ORF">RUM43_012700</name>
</gene>
<evidence type="ECO:0000313" key="4">
    <source>
        <dbReference type="Proteomes" id="UP001372834"/>
    </source>
</evidence>
<keyword evidence="2" id="KW-0472">Membrane</keyword>
<evidence type="ECO:0000313" key="3">
    <source>
        <dbReference type="EMBL" id="KAK6632957.1"/>
    </source>
</evidence>
<evidence type="ECO:0000256" key="2">
    <source>
        <dbReference type="SAM" id="Phobius"/>
    </source>
</evidence>
<feature type="region of interest" description="Disordered" evidence="1">
    <location>
        <begin position="502"/>
        <end position="629"/>
    </location>
</feature>
<organism evidence="3 4">
    <name type="scientific">Polyplax serrata</name>
    <name type="common">Common mouse louse</name>
    <dbReference type="NCBI Taxonomy" id="468196"/>
    <lineage>
        <taxon>Eukaryota</taxon>
        <taxon>Metazoa</taxon>
        <taxon>Ecdysozoa</taxon>
        <taxon>Arthropoda</taxon>
        <taxon>Hexapoda</taxon>
        <taxon>Insecta</taxon>
        <taxon>Pterygota</taxon>
        <taxon>Neoptera</taxon>
        <taxon>Paraneoptera</taxon>
        <taxon>Psocodea</taxon>
        <taxon>Troctomorpha</taxon>
        <taxon>Phthiraptera</taxon>
        <taxon>Anoplura</taxon>
        <taxon>Polyplacidae</taxon>
        <taxon>Polyplax</taxon>
    </lineage>
</organism>
<proteinExistence type="predicted"/>
<accession>A0AAN8P5H1</accession>
<feature type="transmembrane region" description="Helical" evidence="2">
    <location>
        <begin position="55"/>
        <end position="78"/>
    </location>
</feature>
<feature type="transmembrane region" description="Helical" evidence="2">
    <location>
        <begin position="98"/>
        <end position="119"/>
    </location>
</feature>
<keyword evidence="2" id="KW-1133">Transmembrane helix</keyword>
<feature type="compositionally biased region" description="Polar residues" evidence="1">
    <location>
        <begin position="577"/>
        <end position="586"/>
    </location>
</feature>
<keyword evidence="2" id="KW-0812">Transmembrane</keyword>
<feature type="compositionally biased region" description="Basic and acidic residues" evidence="1">
    <location>
        <begin position="588"/>
        <end position="598"/>
    </location>
</feature>
<dbReference type="EMBL" id="JAWJWE010000006">
    <property type="protein sequence ID" value="KAK6632957.1"/>
    <property type="molecule type" value="Genomic_DNA"/>
</dbReference>
<protein>
    <submittedName>
        <fullName evidence="3">Uncharacterized protein</fullName>
    </submittedName>
</protein>
<dbReference type="AlphaFoldDB" id="A0AAN8P5H1"/>
<feature type="compositionally biased region" description="Basic and acidic residues" evidence="1">
    <location>
        <begin position="618"/>
        <end position="629"/>
    </location>
</feature>
<feature type="compositionally biased region" description="Basic and acidic residues" evidence="1">
    <location>
        <begin position="527"/>
        <end position="540"/>
    </location>
</feature>
<dbReference type="Proteomes" id="UP001372834">
    <property type="component" value="Unassembled WGS sequence"/>
</dbReference>
<name>A0AAN8P5H1_POLSC</name>
<reference evidence="3 4" key="1">
    <citation type="submission" date="2023-10" db="EMBL/GenBank/DDBJ databases">
        <title>Genomes of two closely related lineages of the louse Polyplax serrata with different host specificities.</title>
        <authorList>
            <person name="Martinu J."/>
            <person name="Tarabai H."/>
            <person name="Stefka J."/>
            <person name="Hypsa V."/>
        </authorList>
    </citation>
    <scope>NUCLEOTIDE SEQUENCE [LARGE SCALE GENOMIC DNA]</scope>
    <source>
        <strain evidence="3">HR10_N</strain>
    </source>
</reference>
<sequence>MVKDNLGKRWDQGKENCRMSSTQPKKGVKTGRLDHQPDIRLFPHLVFKLGMFSQFYWILTGSNLDGRFSWMSAVLLYIRSRGRRKKFNRKRKPADKMWFQVSALAFCLVAVVAAVPTIAPISSDESAVADRRTFKKHTKRFPFPLVKKHKKFGGWLPHIFGKTQYTGVPTPIYKVHRYHGLELKPVTDLHEVSFLPHSPAGDDHTFEHHDFVNFDEQVYAPAFPEEHDFQHFSAAQPFVQHVSYPLNFAPTPVPLAPAPAFSFVQHHVPASSLQPNVVHFSTPEPPLSPWPAPVSVPKPLVPNVQTFHHSVAVSTTPAPALAPLTSFTAKLPTPSVAPAQILPPLSLPSPFAALPFALPSPPALPPLPVLPSVSTTPAPAFHTPELPEKVETSVTVVEHDKHPDPTLVPPRPDVGFFQNINGWKPEKPALSTFKPLPVVPTLPTIHKPVEISNFHAPLQQTFHFPTTVHPPTANPPQVFFPPPPSPAPFLPVKYESFPPYPSQPQPQLFNSYGVPIPHDSYGPPHHFTHDRVSSASEEKTSVLPAPPSFTEKTPDTRISESQQEEDQQQQQSEIVTEYQNTQQQALHSDVHPVYKLEESQTGVEGVKEVAPESVRSINPEENHQENQEE</sequence>
<feature type="region of interest" description="Disordered" evidence="1">
    <location>
        <begin position="12"/>
        <end position="32"/>
    </location>
</feature>
<evidence type="ECO:0000256" key="1">
    <source>
        <dbReference type="SAM" id="MobiDB-lite"/>
    </source>
</evidence>